<keyword evidence="2" id="KW-0812">Transmembrane</keyword>
<feature type="region of interest" description="Disordered" evidence="1">
    <location>
        <begin position="146"/>
        <end position="228"/>
    </location>
</feature>
<keyword evidence="4" id="KW-1185">Reference proteome</keyword>
<name>A0A6G0XEQ1_APHCR</name>
<dbReference type="AlphaFoldDB" id="A0A6G0XEQ1"/>
<evidence type="ECO:0000256" key="2">
    <source>
        <dbReference type="SAM" id="Phobius"/>
    </source>
</evidence>
<feature type="compositionally biased region" description="Acidic residues" evidence="1">
    <location>
        <begin position="146"/>
        <end position="215"/>
    </location>
</feature>
<feature type="transmembrane region" description="Helical" evidence="2">
    <location>
        <begin position="95"/>
        <end position="113"/>
    </location>
</feature>
<proteinExistence type="predicted"/>
<sequence>MNQSLDMDYCNLRNLYLVPEIDLRWFDGDYFLPLKNSLCKHFVLFLILGLKEKMLFLYTEIFEILVMNNVITKSFPLFNSIWPYISGQTQWGQNYLMNMTLLLFLYVLYRMIFYTRDLLTALITWIFMFCNNNNMDLESYPIEDFESIDSNDDEDNNGIIDEEEGEYEGDGEDTDVDSEYTDGDGEDTEGDGEDTEGDGEDTDGDGEDTEGDGEDNVGNGEDNIGNGEFVRRGHFRDFLHNDRMNPSYYYHSYPAYAYYPVYIPSYTFYTTDIRSYNSDEFYSANEYHEVDEDSDEETESDFSDQSLDGTNQYYQYEDYRHGDVFGNHIGNI</sequence>
<feature type="compositionally biased region" description="Acidic residues" evidence="1">
    <location>
        <begin position="289"/>
        <end position="302"/>
    </location>
</feature>
<evidence type="ECO:0000313" key="3">
    <source>
        <dbReference type="EMBL" id="KAF0738698.1"/>
    </source>
</evidence>
<dbReference type="EMBL" id="VUJU01007899">
    <property type="protein sequence ID" value="KAF0738698.1"/>
    <property type="molecule type" value="Genomic_DNA"/>
</dbReference>
<gene>
    <name evidence="3" type="ORF">FWK35_00039321</name>
</gene>
<feature type="compositionally biased region" description="Low complexity" evidence="1">
    <location>
        <begin position="216"/>
        <end position="228"/>
    </location>
</feature>
<evidence type="ECO:0000313" key="4">
    <source>
        <dbReference type="Proteomes" id="UP000478052"/>
    </source>
</evidence>
<protein>
    <submittedName>
        <fullName evidence="3">Uncharacterized protein</fullName>
    </submittedName>
</protein>
<comment type="caution">
    <text evidence="3">The sequence shown here is derived from an EMBL/GenBank/DDBJ whole genome shotgun (WGS) entry which is preliminary data.</text>
</comment>
<keyword evidence="2" id="KW-1133">Transmembrane helix</keyword>
<dbReference type="Proteomes" id="UP000478052">
    <property type="component" value="Unassembled WGS sequence"/>
</dbReference>
<organism evidence="3 4">
    <name type="scientific">Aphis craccivora</name>
    <name type="common">Cowpea aphid</name>
    <dbReference type="NCBI Taxonomy" id="307492"/>
    <lineage>
        <taxon>Eukaryota</taxon>
        <taxon>Metazoa</taxon>
        <taxon>Ecdysozoa</taxon>
        <taxon>Arthropoda</taxon>
        <taxon>Hexapoda</taxon>
        <taxon>Insecta</taxon>
        <taxon>Pterygota</taxon>
        <taxon>Neoptera</taxon>
        <taxon>Paraneoptera</taxon>
        <taxon>Hemiptera</taxon>
        <taxon>Sternorrhyncha</taxon>
        <taxon>Aphidomorpha</taxon>
        <taxon>Aphidoidea</taxon>
        <taxon>Aphididae</taxon>
        <taxon>Aphidini</taxon>
        <taxon>Aphis</taxon>
        <taxon>Aphis</taxon>
    </lineage>
</organism>
<keyword evidence="2" id="KW-0472">Membrane</keyword>
<accession>A0A6G0XEQ1</accession>
<reference evidence="3 4" key="1">
    <citation type="submission" date="2019-08" db="EMBL/GenBank/DDBJ databases">
        <title>Whole genome of Aphis craccivora.</title>
        <authorList>
            <person name="Voronova N.V."/>
            <person name="Shulinski R.S."/>
            <person name="Bandarenka Y.V."/>
            <person name="Zhorov D.G."/>
            <person name="Warner D."/>
        </authorList>
    </citation>
    <scope>NUCLEOTIDE SEQUENCE [LARGE SCALE GENOMIC DNA]</scope>
    <source>
        <strain evidence="3">180601</strain>
        <tissue evidence="3">Whole Body</tissue>
    </source>
</reference>
<feature type="region of interest" description="Disordered" evidence="1">
    <location>
        <begin position="289"/>
        <end position="308"/>
    </location>
</feature>
<evidence type="ECO:0000256" key="1">
    <source>
        <dbReference type="SAM" id="MobiDB-lite"/>
    </source>
</evidence>